<keyword evidence="4" id="KW-1185">Reference proteome</keyword>
<comment type="caution">
    <text evidence="3">The sequence shown here is derived from an EMBL/GenBank/DDBJ whole genome shotgun (WGS) entry which is preliminary data.</text>
</comment>
<sequence>MEYTLITTFAIVITTLFVHQLANRILGIRLGIKPLALCGICSLFLSLVLPRIIVGFAGLAGTIGVLAVFAIIFAYFVAYYEDAQTDEPAPQAAPSFSTLVEDIGFTPGKPDAIPLPFATQLVTEEPVAIEEPVAEEPVAIEELVAEEPVAVEALVAEEPVAAQEPVAEESVAVEELVAEEPVAIEELVAEEPVAAQELVAEEPVAVEETVTEEPVAIEELITEEPVTVEELVAEEPVAVEELVAEEPVAAQEPVAEESVAAQELDIYRENYHNVTEVAGTMTQRMSNPFEPVLPVAQDLDSLLDYAFLHKENKAYEEALAAFRYILQLFPEDAAAPFVLIEIGNILKQLGAYDDAIQVFVDGRANVAVHADYQFEQEFINTIAYLRIIKNALIHHRLGLIPYHKIPANILDEINAEFREWRNLI</sequence>
<reference evidence="3 4" key="1">
    <citation type="submission" date="2019-03" db="EMBL/GenBank/DDBJ databases">
        <title>Genomic Encyclopedia of Type Strains, Phase IV (KMG-IV): sequencing the most valuable type-strain genomes for metagenomic binning, comparative biology and taxonomic classification.</title>
        <authorList>
            <person name="Goeker M."/>
        </authorList>
    </citation>
    <scope>NUCLEOTIDE SEQUENCE [LARGE SCALE GENOMIC DNA]</scope>
    <source>
        <strain evidence="3 4">DSM 15969</strain>
    </source>
</reference>
<protein>
    <submittedName>
        <fullName evidence="3">TolA-binding protein</fullName>
    </submittedName>
</protein>
<dbReference type="SUPFAM" id="SSF48452">
    <property type="entry name" value="TPR-like"/>
    <property type="match status" value="1"/>
</dbReference>
<name>A0A4R1PZ39_9FIRM</name>
<dbReference type="AlphaFoldDB" id="A0A4R1PZ39"/>
<dbReference type="InterPro" id="IPR019734">
    <property type="entry name" value="TPR_rpt"/>
</dbReference>
<feature type="transmembrane region" description="Helical" evidence="2">
    <location>
        <begin position="6"/>
        <end position="22"/>
    </location>
</feature>
<evidence type="ECO:0000256" key="2">
    <source>
        <dbReference type="SAM" id="Phobius"/>
    </source>
</evidence>
<evidence type="ECO:0000313" key="4">
    <source>
        <dbReference type="Proteomes" id="UP000295063"/>
    </source>
</evidence>
<accession>A0A4R1PZ39</accession>
<dbReference type="EMBL" id="SLUI01000010">
    <property type="protein sequence ID" value="TCL35923.1"/>
    <property type="molecule type" value="Genomic_DNA"/>
</dbReference>
<dbReference type="Proteomes" id="UP000295063">
    <property type="component" value="Unassembled WGS sequence"/>
</dbReference>
<feature type="transmembrane region" description="Helical" evidence="2">
    <location>
        <begin position="34"/>
        <end position="53"/>
    </location>
</feature>
<proteinExistence type="predicted"/>
<keyword evidence="2" id="KW-0472">Membrane</keyword>
<dbReference type="RefSeq" id="WP_132082263.1">
    <property type="nucleotide sequence ID" value="NZ_SLUI01000010.1"/>
</dbReference>
<feature type="transmembrane region" description="Helical" evidence="2">
    <location>
        <begin position="59"/>
        <end position="80"/>
    </location>
</feature>
<evidence type="ECO:0000313" key="3">
    <source>
        <dbReference type="EMBL" id="TCL35923.1"/>
    </source>
</evidence>
<gene>
    <name evidence="3" type="ORF">EV210_110168</name>
</gene>
<keyword evidence="2" id="KW-1133">Transmembrane helix</keyword>
<keyword evidence="2" id="KW-0812">Transmembrane</keyword>
<dbReference type="Gene3D" id="1.25.40.10">
    <property type="entry name" value="Tetratricopeptide repeat domain"/>
    <property type="match status" value="1"/>
</dbReference>
<evidence type="ECO:0000256" key="1">
    <source>
        <dbReference type="PROSITE-ProRule" id="PRU00339"/>
    </source>
</evidence>
<dbReference type="InterPro" id="IPR011990">
    <property type="entry name" value="TPR-like_helical_dom_sf"/>
</dbReference>
<dbReference type="PROSITE" id="PS50005">
    <property type="entry name" value="TPR"/>
    <property type="match status" value="1"/>
</dbReference>
<dbReference type="OrthoDB" id="1674926at2"/>
<feature type="repeat" description="TPR" evidence="1">
    <location>
        <begin position="299"/>
        <end position="332"/>
    </location>
</feature>
<organism evidence="3 4">
    <name type="scientific">Anaerospora hongkongensis</name>
    <dbReference type="NCBI Taxonomy" id="244830"/>
    <lineage>
        <taxon>Bacteria</taxon>
        <taxon>Bacillati</taxon>
        <taxon>Bacillota</taxon>
        <taxon>Negativicutes</taxon>
        <taxon>Selenomonadales</taxon>
        <taxon>Sporomusaceae</taxon>
        <taxon>Anaerospora</taxon>
    </lineage>
</organism>
<keyword evidence="1" id="KW-0802">TPR repeat</keyword>